<proteinExistence type="predicted"/>
<feature type="non-terminal residue" evidence="1">
    <location>
        <position position="1"/>
    </location>
</feature>
<dbReference type="EMBL" id="CAAALY010096415">
    <property type="protein sequence ID" value="VEL28618.1"/>
    <property type="molecule type" value="Genomic_DNA"/>
</dbReference>
<accession>A0A448X5L7</accession>
<evidence type="ECO:0000313" key="2">
    <source>
        <dbReference type="Proteomes" id="UP000784294"/>
    </source>
</evidence>
<keyword evidence="2" id="KW-1185">Reference proteome</keyword>
<gene>
    <name evidence="1" type="ORF">PXEA_LOCUS22058</name>
</gene>
<comment type="caution">
    <text evidence="1">The sequence shown here is derived from an EMBL/GenBank/DDBJ whole genome shotgun (WGS) entry which is preliminary data.</text>
</comment>
<evidence type="ECO:0000313" key="1">
    <source>
        <dbReference type="EMBL" id="VEL28618.1"/>
    </source>
</evidence>
<dbReference type="Proteomes" id="UP000784294">
    <property type="component" value="Unassembled WGS sequence"/>
</dbReference>
<reference evidence="1" key="1">
    <citation type="submission" date="2018-11" db="EMBL/GenBank/DDBJ databases">
        <authorList>
            <consortium name="Pathogen Informatics"/>
        </authorList>
    </citation>
    <scope>NUCLEOTIDE SEQUENCE</scope>
</reference>
<dbReference type="OrthoDB" id="362021at2759"/>
<name>A0A448X5L7_9PLAT</name>
<sequence length="172" mass="18777">MAKELSVAITMNCLLHLCNEKDLYLSTTDKLADLDISCQLPLCELQQLDAYRARFQAVRIDADAAIRARSERFMLAKQTTLDSWIDDHSSSSDCEENEELISAISESVDEASQNALSASRQRPRRVSTSGQALDLAANLLPSPVHETVEVISETRAHAAVDAASDAISVGDQ</sequence>
<dbReference type="AlphaFoldDB" id="A0A448X5L7"/>
<organism evidence="1 2">
    <name type="scientific">Protopolystoma xenopodis</name>
    <dbReference type="NCBI Taxonomy" id="117903"/>
    <lineage>
        <taxon>Eukaryota</taxon>
        <taxon>Metazoa</taxon>
        <taxon>Spiralia</taxon>
        <taxon>Lophotrochozoa</taxon>
        <taxon>Platyhelminthes</taxon>
        <taxon>Monogenea</taxon>
        <taxon>Polyopisthocotylea</taxon>
        <taxon>Polystomatidea</taxon>
        <taxon>Polystomatidae</taxon>
        <taxon>Protopolystoma</taxon>
    </lineage>
</organism>
<protein>
    <recommendedName>
        <fullName evidence="3">Condensin complex subunit 2</fullName>
    </recommendedName>
</protein>
<evidence type="ECO:0008006" key="3">
    <source>
        <dbReference type="Google" id="ProtNLM"/>
    </source>
</evidence>